<gene>
    <name evidence="1" type="ORF">GWK09_05565</name>
</gene>
<comment type="caution">
    <text evidence="1">The sequence shown here is derived from an EMBL/GenBank/DDBJ whole genome shotgun (WGS) entry which is preliminary data.</text>
</comment>
<dbReference type="AlphaFoldDB" id="A0A6P0UFF4"/>
<dbReference type="Proteomes" id="UP000468443">
    <property type="component" value="Unassembled WGS sequence"/>
</dbReference>
<accession>A0A6P0UFF4</accession>
<keyword evidence="2" id="KW-1185">Reference proteome</keyword>
<proteinExistence type="predicted"/>
<organism evidence="1 2">
    <name type="scientific">Muriicola jejuensis</name>
    <dbReference type="NCBI Taxonomy" id="504488"/>
    <lineage>
        <taxon>Bacteria</taxon>
        <taxon>Pseudomonadati</taxon>
        <taxon>Bacteroidota</taxon>
        <taxon>Flavobacteriia</taxon>
        <taxon>Flavobacteriales</taxon>
        <taxon>Flavobacteriaceae</taxon>
        <taxon>Muriicola</taxon>
    </lineage>
</organism>
<sequence>MNGIKLHTALLEELFGPIRLRILRQEDSLRMVHLLDKDEISRTMGIVHFRNTDHPLIKAAHGCILGGALLGKTLLDREIPYSKDTLFQLKVCLPAWVSRDFLSDQDTTVANYSRITIEDRAKGRRFLYADLFEIIPPEIIHLVPKPPMTHQAAAENCANLLSFAGITISLNDTEL</sequence>
<reference evidence="1 2" key="1">
    <citation type="submission" date="2020-01" db="EMBL/GenBank/DDBJ databases">
        <title>Muriicola jejuensis KCTC 22299.</title>
        <authorList>
            <person name="Wang G."/>
        </authorList>
    </citation>
    <scope>NUCLEOTIDE SEQUENCE [LARGE SCALE GENOMIC DNA]</scope>
    <source>
        <strain evidence="1 2">KCTC 22299</strain>
    </source>
</reference>
<name>A0A6P0UFF4_9FLAO</name>
<dbReference type="RefSeq" id="WP_163691999.1">
    <property type="nucleotide sequence ID" value="NZ_FXTW01000001.1"/>
</dbReference>
<evidence type="ECO:0000313" key="2">
    <source>
        <dbReference type="Proteomes" id="UP000468443"/>
    </source>
</evidence>
<dbReference type="EMBL" id="JAABOP010000001">
    <property type="protein sequence ID" value="NER09973.1"/>
    <property type="molecule type" value="Genomic_DNA"/>
</dbReference>
<protein>
    <submittedName>
        <fullName evidence="1">Uncharacterized protein</fullName>
    </submittedName>
</protein>
<evidence type="ECO:0000313" key="1">
    <source>
        <dbReference type="EMBL" id="NER09973.1"/>
    </source>
</evidence>